<dbReference type="PANTHER" id="PTHR45752">
    <property type="entry name" value="LEUCINE-RICH REPEAT-CONTAINING"/>
    <property type="match status" value="1"/>
</dbReference>
<dbReference type="SMART" id="SM00364">
    <property type="entry name" value="LRR_BAC"/>
    <property type="match status" value="6"/>
</dbReference>
<evidence type="ECO:0000256" key="1">
    <source>
        <dbReference type="ARBA" id="ARBA00022614"/>
    </source>
</evidence>
<keyword evidence="2" id="KW-0677">Repeat</keyword>
<keyword evidence="1" id="KW-0433">Leucine-rich repeat</keyword>
<organism evidence="4">
    <name type="scientific">marine sediment metagenome</name>
    <dbReference type="NCBI Taxonomy" id="412755"/>
    <lineage>
        <taxon>unclassified sequences</taxon>
        <taxon>metagenomes</taxon>
        <taxon>ecological metagenomes</taxon>
    </lineage>
</organism>
<dbReference type="InterPro" id="IPR032675">
    <property type="entry name" value="LRR_dom_sf"/>
</dbReference>
<reference evidence="4" key="1">
    <citation type="journal article" date="2015" name="Nature">
        <title>Complex archaea that bridge the gap between prokaryotes and eukaryotes.</title>
        <authorList>
            <person name="Spang A."/>
            <person name="Saw J.H."/>
            <person name="Jorgensen S.L."/>
            <person name="Zaremba-Niedzwiedzka K."/>
            <person name="Martijn J."/>
            <person name="Lind A.E."/>
            <person name="van Eijk R."/>
            <person name="Schleper C."/>
            <person name="Guy L."/>
            <person name="Ettema T.J."/>
        </authorList>
    </citation>
    <scope>NUCLEOTIDE SEQUENCE</scope>
</reference>
<name>A0A0F9P6S7_9ZZZZ</name>
<evidence type="ECO:0000259" key="3">
    <source>
        <dbReference type="Pfam" id="PF23598"/>
    </source>
</evidence>
<dbReference type="Pfam" id="PF13855">
    <property type="entry name" value="LRR_8"/>
    <property type="match status" value="1"/>
</dbReference>
<dbReference type="SMART" id="SM00369">
    <property type="entry name" value="LRR_TYP"/>
    <property type="match status" value="5"/>
</dbReference>
<comment type="caution">
    <text evidence="4">The sequence shown here is derived from an EMBL/GenBank/DDBJ whole genome shotgun (WGS) entry which is preliminary data.</text>
</comment>
<dbReference type="InterPro" id="IPR055414">
    <property type="entry name" value="LRR_R13L4/SHOC2-like"/>
</dbReference>
<dbReference type="Gene3D" id="3.80.10.10">
    <property type="entry name" value="Ribonuclease Inhibitor"/>
    <property type="match status" value="1"/>
</dbReference>
<dbReference type="InterPro" id="IPR050715">
    <property type="entry name" value="LRR-SigEffector_domain"/>
</dbReference>
<accession>A0A0F9P6S7</accession>
<dbReference type="PANTHER" id="PTHR45752:SF195">
    <property type="entry name" value="LEUCINE-RICH REPEAT (LRR) FAMILY PROTEIN-RELATED"/>
    <property type="match status" value="1"/>
</dbReference>
<dbReference type="PROSITE" id="PS51450">
    <property type="entry name" value="LRR"/>
    <property type="match status" value="3"/>
</dbReference>
<gene>
    <name evidence="4" type="ORF">LCGC14_0881440</name>
</gene>
<dbReference type="AlphaFoldDB" id="A0A0F9P6S7"/>
<dbReference type="InterPro" id="IPR001611">
    <property type="entry name" value="Leu-rich_rpt"/>
</dbReference>
<feature type="domain" description="Disease resistance R13L4/SHOC-2-like LRR" evidence="3">
    <location>
        <begin position="329"/>
        <end position="433"/>
    </location>
</feature>
<evidence type="ECO:0000313" key="4">
    <source>
        <dbReference type="EMBL" id="KKN25759.1"/>
    </source>
</evidence>
<dbReference type="EMBL" id="LAZR01002775">
    <property type="protein sequence ID" value="KKN25759.1"/>
    <property type="molecule type" value="Genomic_DNA"/>
</dbReference>
<dbReference type="InterPro" id="IPR003591">
    <property type="entry name" value="Leu-rich_rpt_typical-subtyp"/>
</dbReference>
<protein>
    <recommendedName>
        <fullName evidence="3">Disease resistance R13L4/SHOC-2-like LRR domain-containing protein</fullName>
    </recommendedName>
</protein>
<dbReference type="SUPFAM" id="SSF52058">
    <property type="entry name" value="L domain-like"/>
    <property type="match status" value="1"/>
</dbReference>
<evidence type="ECO:0000256" key="2">
    <source>
        <dbReference type="ARBA" id="ARBA00022737"/>
    </source>
</evidence>
<proteinExistence type="predicted"/>
<sequence>MKIPRIMSETNLRAPLKFRVNDSLELRLEEGKTNIYVDGELFEQCKFLLINIPLEKAANFEEIDSIDEASEKLSKSLEPHPFKESKTKIPPETEFWGHCSNLQVWHEHNYDSKLIHSNLAFPLLKKLTELGDPLAKRVFKEEIAKRLESGYWPVMEYLIEEKYTEYLTREEFLYSVLGNDEQSQKEVSFILELEKFPTIGFHLEKEVSPEYNNFVVRNWHIEELSIDVIEDLNEILPFIGDLKFLKKLHFRSGNLTNFPESVGHLFQLEALDLACNKLHSLPKTLKNLKLLRLLDLGENNFTEFPNVIQEITSLEELDLGNNKLEKIPEDIGYLINLRKLLLNNNHLKRLPDSIGQLKSLKYLDLFYNIELKFLPKTFCKLQSLTELTFSYNTSKYFPEIICELTSLEILSLSNTKLKTLPNSILKLNKLKELYLKKI</sequence>
<dbReference type="Pfam" id="PF23598">
    <property type="entry name" value="LRR_14"/>
    <property type="match status" value="1"/>
</dbReference>